<feature type="region of interest" description="Disordered" evidence="1">
    <location>
        <begin position="352"/>
        <end position="372"/>
    </location>
</feature>
<proteinExistence type="predicted"/>
<reference evidence="3" key="1">
    <citation type="journal article" date="2013" name="Genome Announc.">
        <title>Draft genome sequence of the basidiomycetous yeast-like fungus Pseudozyma hubeiensis SY62, which produces an abundant amount of the biosurfactant mannosylerythritol lipids.</title>
        <authorList>
            <person name="Konishi M."/>
            <person name="Hatada Y."/>
            <person name="Horiuchi J."/>
        </authorList>
    </citation>
    <scope>NUCLEOTIDE SEQUENCE [LARGE SCALE GENOMIC DNA]</scope>
    <source>
        <strain evidence="3">SY62</strain>
    </source>
</reference>
<dbReference type="OrthoDB" id="2554028at2759"/>
<dbReference type="EMBL" id="DF238808">
    <property type="protein sequence ID" value="GAC97268.1"/>
    <property type="molecule type" value="Genomic_DNA"/>
</dbReference>
<evidence type="ECO:0000313" key="3">
    <source>
        <dbReference type="Proteomes" id="UP000014071"/>
    </source>
</evidence>
<dbReference type="HOGENOM" id="CLU_625729_0_0_1"/>
<accession>R9P7A1</accession>
<gene>
    <name evidence="2" type="ORF">PHSY_004853</name>
</gene>
<feature type="compositionally biased region" description="Low complexity" evidence="1">
    <location>
        <begin position="352"/>
        <end position="362"/>
    </location>
</feature>
<protein>
    <submittedName>
        <fullName evidence="2">Uncharacterized protein</fullName>
    </submittedName>
</protein>
<dbReference type="eggNOG" id="ENOG502R2RB">
    <property type="taxonomic scope" value="Eukaryota"/>
</dbReference>
<feature type="region of interest" description="Disordered" evidence="1">
    <location>
        <begin position="70"/>
        <end position="100"/>
    </location>
</feature>
<dbReference type="AlphaFoldDB" id="R9P7A1"/>
<feature type="compositionally biased region" description="Low complexity" evidence="1">
    <location>
        <begin position="88"/>
        <end position="100"/>
    </location>
</feature>
<organism evidence="2 3">
    <name type="scientific">Pseudozyma hubeiensis (strain SY62)</name>
    <name type="common">Yeast</name>
    <dbReference type="NCBI Taxonomy" id="1305764"/>
    <lineage>
        <taxon>Eukaryota</taxon>
        <taxon>Fungi</taxon>
        <taxon>Dikarya</taxon>
        <taxon>Basidiomycota</taxon>
        <taxon>Ustilaginomycotina</taxon>
        <taxon>Ustilaginomycetes</taxon>
        <taxon>Ustilaginales</taxon>
        <taxon>Ustilaginaceae</taxon>
        <taxon>Pseudozyma</taxon>
    </lineage>
</organism>
<sequence length="438" mass="48048">MRSHNFARTMLRCAGRNIVASQSSTPLRVSAQTFRSGLSYQTPAISAPRAFSSSSVSQKKKAKKNVIEEEDAFEEQQNDDDDDLFGGVSSTSPASSSSSTSAVASSISRADFALALSEYRASLEWEMLDRGQFPSLVKWRFLASNADTPAEFAELLDLASIYRDRVGSLGVESGWRLAFRASSKRLPEVALNAFLDRYRFGLEYDMESLMVVQEGLVRKLGRRNREEILQSAEVEGCPVQEVDLLGVIGGGEGEGEEGKAEAIAEHHELDMPLARAQLSIIDRMCLLASLSTNLSATASIDPVLLSYVTRAYIQTFHLDQSRSKSRSNPLLTNIFTRTDNLVSLLTSSAQRSISSSSTPSQSGAKHISQSQRSAALRRNLRSTLSYVAVRGQGGFKDAHGKGLDPVRTLYRLMETVDRSQSGLLVRKVEPLLQSYQSL</sequence>
<dbReference type="Proteomes" id="UP000014071">
    <property type="component" value="Unassembled WGS sequence"/>
</dbReference>
<feature type="compositionally biased region" description="Acidic residues" evidence="1">
    <location>
        <begin position="70"/>
        <end position="84"/>
    </location>
</feature>
<dbReference type="RefSeq" id="XP_012190855.1">
    <property type="nucleotide sequence ID" value="XM_012335465.1"/>
</dbReference>
<name>R9P7A1_PSEHS</name>
<dbReference type="GeneID" id="24110134"/>
<evidence type="ECO:0000313" key="2">
    <source>
        <dbReference type="EMBL" id="GAC97268.1"/>
    </source>
</evidence>
<keyword evidence="3" id="KW-1185">Reference proteome</keyword>
<evidence type="ECO:0000256" key="1">
    <source>
        <dbReference type="SAM" id="MobiDB-lite"/>
    </source>
</evidence>